<dbReference type="InterPro" id="IPR036388">
    <property type="entry name" value="WH-like_DNA-bd_sf"/>
</dbReference>
<dbReference type="PROSITE" id="PS50995">
    <property type="entry name" value="HTH_MARR_2"/>
    <property type="match status" value="1"/>
</dbReference>
<dbReference type="GO" id="GO:0003700">
    <property type="term" value="F:DNA-binding transcription factor activity"/>
    <property type="evidence" value="ECO:0007669"/>
    <property type="project" value="InterPro"/>
</dbReference>
<accession>A0A2A9EBC6</accession>
<reference evidence="2 3" key="1">
    <citation type="submission" date="2017-10" db="EMBL/GenBank/DDBJ databases">
        <title>Sequencing the genomes of 1000 actinobacteria strains.</title>
        <authorList>
            <person name="Klenk H.-P."/>
        </authorList>
    </citation>
    <scope>NUCLEOTIDE SEQUENCE [LARGE SCALE GENOMIC DNA]</scope>
    <source>
        <strain evidence="2 3">DSM 21574</strain>
    </source>
</reference>
<dbReference type="PRINTS" id="PR00598">
    <property type="entry name" value="HTHMARR"/>
</dbReference>
<evidence type="ECO:0000259" key="1">
    <source>
        <dbReference type="PROSITE" id="PS50995"/>
    </source>
</evidence>
<dbReference type="PANTHER" id="PTHR33164:SF104">
    <property type="entry name" value="TRANSCRIPTIONAL REGULATORY PROTEIN"/>
    <property type="match status" value="1"/>
</dbReference>
<dbReference type="InterPro" id="IPR039422">
    <property type="entry name" value="MarR/SlyA-like"/>
</dbReference>
<gene>
    <name evidence="2" type="ORF">ATL41_0270</name>
</gene>
<dbReference type="PANTHER" id="PTHR33164">
    <property type="entry name" value="TRANSCRIPTIONAL REGULATOR, MARR FAMILY"/>
    <property type="match status" value="1"/>
</dbReference>
<dbReference type="AlphaFoldDB" id="A0A2A9EBC6"/>
<dbReference type="EMBL" id="PDJH01000001">
    <property type="protein sequence ID" value="PFG35575.1"/>
    <property type="molecule type" value="Genomic_DNA"/>
</dbReference>
<evidence type="ECO:0000313" key="3">
    <source>
        <dbReference type="Proteomes" id="UP000221394"/>
    </source>
</evidence>
<dbReference type="Pfam" id="PF12802">
    <property type="entry name" value="MarR_2"/>
    <property type="match status" value="1"/>
</dbReference>
<dbReference type="Proteomes" id="UP000221394">
    <property type="component" value="Unassembled WGS sequence"/>
</dbReference>
<comment type="caution">
    <text evidence="2">The sequence shown here is derived from an EMBL/GenBank/DDBJ whole genome shotgun (WGS) entry which is preliminary data.</text>
</comment>
<dbReference type="InterPro" id="IPR000835">
    <property type="entry name" value="HTH_MarR-typ"/>
</dbReference>
<feature type="domain" description="HTH marR-type" evidence="1">
    <location>
        <begin position="16"/>
        <end position="147"/>
    </location>
</feature>
<dbReference type="Gene3D" id="1.10.10.10">
    <property type="entry name" value="Winged helix-like DNA-binding domain superfamily/Winged helix DNA-binding domain"/>
    <property type="match status" value="1"/>
</dbReference>
<sequence>MSTPTHLAGSAAANAWEALFRAQVSVLRELSADNIWRELSIKEYDVLFTLSRAEGRGMRLKDLNTEVLMPQPSLSRLVERLEARGLVNRSSVPGDLRGTWVELTDAGAEAQRTTGRRHVQSIDRLVGSALSPEELDALEMLCTRLRAHAVSSSVDSPVTTVSHLEDRS</sequence>
<evidence type="ECO:0000313" key="2">
    <source>
        <dbReference type="EMBL" id="PFG35575.1"/>
    </source>
</evidence>
<keyword evidence="3" id="KW-1185">Reference proteome</keyword>
<name>A0A2A9EBC6_9MICO</name>
<dbReference type="GO" id="GO:0006950">
    <property type="term" value="P:response to stress"/>
    <property type="evidence" value="ECO:0007669"/>
    <property type="project" value="TreeGrafter"/>
</dbReference>
<dbReference type="SMART" id="SM00347">
    <property type="entry name" value="HTH_MARR"/>
    <property type="match status" value="1"/>
</dbReference>
<protein>
    <submittedName>
        <fullName evidence="2">MarR family transcriptional regulator</fullName>
    </submittedName>
</protein>
<dbReference type="SUPFAM" id="SSF46785">
    <property type="entry name" value="Winged helix' DNA-binding domain"/>
    <property type="match status" value="1"/>
</dbReference>
<dbReference type="OrthoDB" id="3178168at2"/>
<dbReference type="RefSeq" id="WP_098456861.1">
    <property type="nucleotide sequence ID" value="NZ_PDJH01000001.1"/>
</dbReference>
<proteinExistence type="predicted"/>
<organism evidence="2 3">
    <name type="scientific">Flavimobilis soli</name>
    <dbReference type="NCBI Taxonomy" id="442709"/>
    <lineage>
        <taxon>Bacteria</taxon>
        <taxon>Bacillati</taxon>
        <taxon>Actinomycetota</taxon>
        <taxon>Actinomycetes</taxon>
        <taxon>Micrococcales</taxon>
        <taxon>Jonesiaceae</taxon>
        <taxon>Flavimobilis</taxon>
    </lineage>
</organism>
<dbReference type="InterPro" id="IPR036390">
    <property type="entry name" value="WH_DNA-bd_sf"/>
</dbReference>